<dbReference type="Proteomes" id="UP000270743">
    <property type="component" value="Unassembled WGS sequence"/>
</dbReference>
<keyword evidence="2" id="KW-1185">Reference proteome</keyword>
<evidence type="ECO:0000313" key="1">
    <source>
        <dbReference type="EMBL" id="VDS10037.1"/>
    </source>
</evidence>
<reference evidence="1 2" key="1">
    <citation type="submission" date="2018-12" db="EMBL/GenBank/DDBJ databases">
        <authorList>
            <person name="Criscuolo A."/>
        </authorList>
    </citation>
    <scope>NUCLEOTIDE SEQUENCE [LARGE SCALE GENOMIC DNA]</scope>
    <source>
        <strain evidence="1">ACIP1116241</strain>
    </source>
</reference>
<dbReference type="AlphaFoldDB" id="A0A3S5D485"/>
<proteinExistence type="predicted"/>
<dbReference type="EMBL" id="UZWE01000050">
    <property type="protein sequence ID" value="VDS10037.1"/>
    <property type="molecule type" value="Genomic_DNA"/>
</dbReference>
<evidence type="ECO:0000313" key="2">
    <source>
        <dbReference type="Proteomes" id="UP000270743"/>
    </source>
</evidence>
<sequence length="554" mass="60276">MTIHVYRHSTYGTRTYGLEFEGVLNVRWVQQRGGFATFAFETVRPSAGLLDGPRFATLVIDGEPQGTGEIVGYPIALAGDLMTIEIACRHPDYSARTDALFAAIPVSERLADAKAPRRSEPYVAADVFQNPLEANPRLVPIGGVMNEDIELHGEGLNNPDHPIFDLRPTLLHSPIRQLTMTVTSTHNEYMSRVIDFGSLIGEQETLTPDEYREAIGSLVFTGSQFDQLTSSVEPAITFDPPQVDVTVRRPRTDPITYLQIGRKDVRLIGERFAAPSLQTVVSVEKARREDLTLTLYAGIRPTYGGAHDETEQLTLANPELDLVNEVTHVKSGRPGSPGYIRRFRNIKASYFREAGDAAQLVLRNLIAYGAAKILRAAHCIRLDVECLATTARMLTLEDRITVRDDRLENGIATGQVESIEWTEGEGGGIARVSILVPVGTGGEFAPPSGTVAVNGSVGTSADIAALAAGQASYFVDDVEITGGLADQLLVVDEINAKNQVPKPVGSPMFESEEMISVRDYLPKPRISMQFRQLGGDPIISSLSSGFSVPVQKGF</sequence>
<dbReference type="RefSeq" id="WP_126155643.1">
    <property type="nucleotide sequence ID" value="NZ_UZWE01000050.1"/>
</dbReference>
<name>A0A3S5D485_9RHOB</name>
<protein>
    <submittedName>
        <fullName evidence="1">Uncharacterized protein</fullName>
    </submittedName>
</protein>
<accession>A0A3S5D485</accession>
<gene>
    <name evidence="1" type="ORF">PARHAE_03248</name>
</gene>
<organism evidence="1 2">
    <name type="scientific">Paracoccus haematequi</name>
    <dbReference type="NCBI Taxonomy" id="2491866"/>
    <lineage>
        <taxon>Bacteria</taxon>
        <taxon>Pseudomonadati</taxon>
        <taxon>Pseudomonadota</taxon>
        <taxon>Alphaproteobacteria</taxon>
        <taxon>Rhodobacterales</taxon>
        <taxon>Paracoccaceae</taxon>
        <taxon>Paracoccus</taxon>
    </lineage>
</organism>